<feature type="transmembrane region" description="Helical" evidence="7">
    <location>
        <begin position="426"/>
        <end position="445"/>
    </location>
</feature>
<dbReference type="PROSITE" id="PS00018">
    <property type="entry name" value="EF_HAND_1"/>
    <property type="match status" value="1"/>
</dbReference>
<dbReference type="InterPro" id="IPR002048">
    <property type="entry name" value="EF_hand_dom"/>
</dbReference>
<evidence type="ECO:0000256" key="4">
    <source>
        <dbReference type="ARBA" id="ARBA00022989"/>
    </source>
</evidence>
<feature type="domain" description="EF-hand" evidence="8">
    <location>
        <begin position="469"/>
        <end position="504"/>
    </location>
</feature>
<keyword evidence="2 7" id="KW-0812">Transmembrane</keyword>
<evidence type="ECO:0000259" key="8">
    <source>
        <dbReference type="PROSITE" id="PS50222"/>
    </source>
</evidence>
<dbReference type="InterPro" id="IPR005821">
    <property type="entry name" value="Ion_trans_dom"/>
</dbReference>
<feature type="region of interest" description="Disordered" evidence="6">
    <location>
        <begin position="1"/>
        <end position="27"/>
    </location>
</feature>
<evidence type="ECO:0000313" key="9">
    <source>
        <dbReference type="EMBL" id="CAE7261014.1"/>
    </source>
</evidence>
<accession>A0A812MBE8</accession>
<feature type="transmembrane region" description="Helical" evidence="7">
    <location>
        <begin position="344"/>
        <end position="367"/>
    </location>
</feature>
<protein>
    <submittedName>
        <fullName evidence="9">SCN9A protein</fullName>
    </submittedName>
</protein>
<dbReference type="InterPro" id="IPR011992">
    <property type="entry name" value="EF-hand-dom_pair"/>
</dbReference>
<keyword evidence="5 7" id="KW-0472">Membrane</keyword>
<dbReference type="SUPFAM" id="SSF81324">
    <property type="entry name" value="Voltage-gated potassium channels"/>
    <property type="match status" value="1"/>
</dbReference>
<dbReference type="InterPro" id="IPR027359">
    <property type="entry name" value="Volt_channel_dom_sf"/>
</dbReference>
<dbReference type="InterPro" id="IPR043203">
    <property type="entry name" value="VGCC_Ca_Na"/>
</dbReference>
<dbReference type="GO" id="GO:0005509">
    <property type="term" value="F:calcium ion binding"/>
    <property type="evidence" value="ECO:0007669"/>
    <property type="project" value="InterPro"/>
</dbReference>
<evidence type="ECO:0000256" key="2">
    <source>
        <dbReference type="ARBA" id="ARBA00022692"/>
    </source>
</evidence>
<dbReference type="Gene3D" id="1.10.287.70">
    <property type="match status" value="1"/>
</dbReference>
<dbReference type="PANTHER" id="PTHR10037">
    <property type="entry name" value="VOLTAGE-GATED CATION CHANNEL CALCIUM AND SODIUM"/>
    <property type="match status" value="1"/>
</dbReference>
<dbReference type="OrthoDB" id="3176171at2759"/>
<name>A0A812MBE8_SYMPI</name>
<feature type="region of interest" description="Disordered" evidence="6">
    <location>
        <begin position="99"/>
        <end position="137"/>
    </location>
</feature>
<dbReference type="Gene3D" id="1.10.238.10">
    <property type="entry name" value="EF-hand"/>
    <property type="match status" value="1"/>
</dbReference>
<dbReference type="EMBL" id="CAJNIZ010007767">
    <property type="protein sequence ID" value="CAE7261014.1"/>
    <property type="molecule type" value="Genomic_DNA"/>
</dbReference>
<evidence type="ECO:0000256" key="6">
    <source>
        <dbReference type="SAM" id="MobiDB-lite"/>
    </source>
</evidence>
<feature type="transmembrane region" description="Helical" evidence="7">
    <location>
        <begin position="247"/>
        <end position="269"/>
    </location>
</feature>
<dbReference type="Pfam" id="PF00520">
    <property type="entry name" value="Ion_trans"/>
    <property type="match status" value="1"/>
</dbReference>
<dbReference type="AlphaFoldDB" id="A0A812MBE8"/>
<comment type="subcellular location">
    <subcellularLocation>
        <location evidence="1">Membrane</location>
        <topology evidence="1">Multi-pass membrane protein</topology>
    </subcellularLocation>
</comment>
<dbReference type="PROSITE" id="PS50222">
    <property type="entry name" value="EF_HAND_2"/>
    <property type="match status" value="1"/>
</dbReference>
<feature type="compositionally biased region" description="Basic and acidic residues" evidence="6">
    <location>
        <begin position="103"/>
        <end position="121"/>
    </location>
</feature>
<feature type="non-terminal residue" evidence="9">
    <location>
        <position position="1"/>
    </location>
</feature>
<organism evidence="9 10">
    <name type="scientific">Symbiodinium pilosum</name>
    <name type="common">Dinoflagellate</name>
    <dbReference type="NCBI Taxonomy" id="2952"/>
    <lineage>
        <taxon>Eukaryota</taxon>
        <taxon>Sar</taxon>
        <taxon>Alveolata</taxon>
        <taxon>Dinophyceae</taxon>
        <taxon>Suessiales</taxon>
        <taxon>Symbiodiniaceae</taxon>
        <taxon>Symbiodinium</taxon>
    </lineage>
</organism>
<proteinExistence type="predicted"/>
<dbReference type="Proteomes" id="UP000649617">
    <property type="component" value="Unassembled WGS sequence"/>
</dbReference>
<dbReference type="GO" id="GO:0005248">
    <property type="term" value="F:voltage-gated sodium channel activity"/>
    <property type="evidence" value="ECO:0007669"/>
    <property type="project" value="TreeGrafter"/>
</dbReference>
<evidence type="ECO:0000256" key="3">
    <source>
        <dbReference type="ARBA" id="ARBA00022837"/>
    </source>
</evidence>
<dbReference type="Gene3D" id="1.20.120.350">
    <property type="entry name" value="Voltage-gated potassium channels. Chain C"/>
    <property type="match status" value="1"/>
</dbReference>
<dbReference type="CDD" id="cd00051">
    <property type="entry name" value="EFh"/>
    <property type="match status" value="1"/>
</dbReference>
<feature type="compositionally biased region" description="Basic and acidic residues" evidence="6">
    <location>
        <begin position="1"/>
        <end position="11"/>
    </location>
</feature>
<feature type="transmembrane region" description="Helical" evidence="7">
    <location>
        <begin position="198"/>
        <end position="219"/>
    </location>
</feature>
<dbReference type="PANTHER" id="PTHR10037:SF62">
    <property type="entry name" value="SODIUM CHANNEL PROTEIN 60E"/>
    <property type="match status" value="1"/>
</dbReference>
<keyword evidence="4 7" id="KW-1133">Transmembrane helix</keyword>
<keyword evidence="3" id="KW-0106">Calcium</keyword>
<evidence type="ECO:0000256" key="1">
    <source>
        <dbReference type="ARBA" id="ARBA00004141"/>
    </source>
</evidence>
<dbReference type="SMART" id="SM00054">
    <property type="entry name" value="EFh"/>
    <property type="match status" value="2"/>
</dbReference>
<evidence type="ECO:0000256" key="7">
    <source>
        <dbReference type="SAM" id="Phobius"/>
    </source>
</evidence>
<dbReference type="Pfam" id="PF13499">
    <property type="entry name" value="EF-hand_7"/>
    <property type="match status" value="1"/>
</dbReference>
<dbReference type="InterPro" id="IPR018247">
    <property type="entry name" value="EF_Hand_1_Ca_BS"/>
</dbReference>
<gene>
    <name evidence="9" type="primary">SCN9A</name>
    <name evidence="9" type="ORF">SPIL2461_LOCUS5469</name>
</gene>
<evidence type="ECO:0000256" key="5">
    <source>
        <dbReference type="ARBA" id="ARBA00023136"/>
    </source>
</evidence>
<evidence type="ECO:0000313" key="10">
    <source>
        <dbReference type="Proteomes" id="UP000649617"/>
    </source>
</evidence>
<dbReference type="GO" id="GO:0001518">
    <property type="term" value="C:voltage-gated sodium channel complex"/>
    <property type="evidence" value="ECO:0007669"/>
    <property type="project" value="TreeGrafter"/>
</dbReference>
<reference evidence="9" key="1">
    <citation type="submission" date="2021-02" db="EMBL/GenBank/DDBJ databases">
        <authorList>
            <person name="Dougan E. K."/>
            <person name="Rhodes N."/>
            <person name="Thang M."/>
            <person name="Chan C."/>
        </authorList>
    </citation>
    <scope>NUCLEOTIDE SEQUENCE</scope>
</reference>
<comment type="caution">
    <text evidence="9">The sequence shown here is derived from an EMBL/GenBank/DDBJ whole genome shotgun (WGS) entry which is preliminary data.</text>
</comment>
<keyword evidence="10" id="KW-1185">Reference proteome</keyword>
<sequence>MEQVKASREMADAEPGTPRSPGEPEYTSQAFRALLTELEALHLEETRKLRAEVSALCRINALQPFPRMSPPVYPIQRQDSRAVLEMPGGLVRESCTMVDNDEEKPGQEAKQEDAAVPDEKRRNSHTSHTSSQPRQEAKLKKGFSAASFANSLLSLASLHSSQKALELGEDSELVEVRTREEDKAFYERFSNVFMGNSFEMGIAVLLLFNLLLMAAQLQYHGLHIGYTIKYPSYLQPAHVYWPNVETFFWVGDVTFAVIFTLEMLIRLFWIRWFAFFKHWLNWIDFIVVCSSWAELFAAALPISPTFLRMLRLGKLLRALRVVKMSQVLESLQLLLKCIAASVRILFWSLVLLMLIQCSAGMTISYMVSEFMVDPDVDEVKKFEVFRYYGTFSKTLLTMFEVLFANWAPACRVLMDNVSEWYSTVFIIYRCFVGFAVLNVVNAVFVQSTMKVAQADDDFLAAEKQKAQDTYRRRLTNLFKQVDASGDGKIDIEEFANLLENPRLQVWLGQLEIETTDLVGLFQMLDDGDGEISLEEFEGGIMRMKGYARSFDLNKIDRQMQKMHAKVDLLLGSSNINGANVKLPKKVEQVKRDNQYYKAVNRELKKRLRSLLEQRWE</sequence>
<dbReference type="SUPFAM" id="SSF47473">
    <property type="entry name" value="EF-hand"/>
    <property type="match status" value="1"/>
</dbReference>